<dbReference type="GO" id="GO:0071949">
    <property type="term" value="F:FAD binding"/>
    <property type="evidence" value="ECO:0007669"/>
    <property type="project" value="InterPro"/>
</dbReference>
<dbReference type="AlphaFoldDB" id="A0A8H7N868"/>
<dbReference type="PROSITE" id="PS51387">
    <property type="entry name" value="FAD_PCMH"/>
    <property type="match status" value="1"/>
</dbReference>
<evidence type="ECO:0000256" key="2">
    <source>
        <dbReference type="ARBA" id="ARBA00005466"/>
    </source>
</evidence>
<keyword evidence="6" id="KW-0732">Signal</keyword>
<feature type="signal peptide" evidence="6">
    <location>
        <begin position="1"/>
        <end position="20"/>
    </location>
</feature>
<dbReference type="Pfam" id="PF08031">
    <property type="entry name" value="BBE"/>
    <property type="match status" value="1"/>
</dbReference>
<dbReference type="Proteomes" id="UP000616885">
    <property type="component" value="Unassembled WGS sequence"/>
</dbReference>
<comment type="caution">
    <text evidence="8">The sequence shown here is derived from an EMBL/GenBank/DDBJ whole genome shotgun (WGS) entry which is preliminary data.</text>
</comment>
<keyword evidence="5" id="KW-0560">Oxidoreductase</keyword>
<dbReference type="GO" id="GO:0016491">
    <property type="term" value="F:oxidoreductase activity"/>
    <property type="evidence" value="ECO:0007669"/>
    <property type="project" value="UniProtKB-KW"/>
</dbReference>
<evidence type="ECO:0000256" key="5">
    <source>
        <dbReference type="ARBA" id="ARBA00023002"/>
    </source>
</evidence>
<dbReference type="InterPro" id="IPR006094">
    <property type="entry name" value="Oxid_FAD_bind_N"/>
</dbReference>
<sequence length="567" mass="60902">MRVSTFASLAALLLSGATEGCAIAVSCRCMPGDSCWPTTNEWNTFNATVGGNLIATVPIGSPCHDPTYDEAACTALQNSWTSPMTHLYHPSSFMQNYFTNRSCDPFTDRATPCELGNYVSFAVAVQNKQHVVSTVKFAREHNIRLVVKHTGHDYFGRSTGAGGLSIFTQGLGGISFSTFKDKYYSGRSMTIGAGVIGYDILKAADENNAVVVTGESATVGLAGGYTQGGGHSALSTAFGLAADQTLSFEVVTAKGEIVTASRTKNEDLYWALSGGGGGNYGVVTSMTVRAHDNLKVGGASFILYPTLLPADQYKQAVETLFSYLPKFADQGVMIVFAIRSNYLAVRNFMIYNSTAERAEEILAPFVADLKTIGITITPTYSTLSYYDHYATYMGPIPAGILPIGDTQVGGQLLPKTVLETNPKAYANTILEIVSAGGGVIFSVADYSPPDDKVSNSVLPQWRTAVSQVNVLATYDPKGTVEAMETALSTITNTYMPKLKAAVPDSYAYVNEADIQEANWQKTFYGSNYAKLQAIKLKYDCEGLFYTYKGVGSEKWATSTTGRLCATR</sequence>
<dbReference type="InterPro" id="IPR016169">
    <property type="entry name" value="FAD-bd_PCMH_sub2"/>
</dbReference>
<dbReference type="EMBL" id="JADCTT010000006">
    <property type="protein sequence ID" value="KAF9750875.1"/>
    <property type="molecule type" value="Genomic_DNA"/>
</dbReference>
<evidence type="ECO:0000256" key="4">
    <source>
        <dbReference type="ARBA" id="ARBA00022827"/>
    </source>
</evidence>
<evidence type="ECO:0000256" key="1">
    <source>
        <dbReference type="ARBA" id="ARBA00001974"/>
    </source>
</evidence>
<reference evidence="8" key="1">
    <citation type="submission" date="2020-10" db="EMBL/GenBank/DDBJ databases">
        <title>High-Quality Genome Resource of Clonostachys rosea strain S41 by Oxford Nanopore Long-Read Sequencing.</title>
        <authorList>
            <person name="Wang H."/>
        </authorList>
    </citation>
    <scope>NUCLEOTIDE SEQUENCE</scope>
    <source>
        <strain evidence="8">S41</strain>
    </source>
</reference>
<evidence type="ECO:0000313" key="8">
    <source>
        <dbReference type="EMBL" id="KAF9750875.1"/>
    </source>
</evidence>
<comment type="similarity">
    <text evidence="2">Belongs to the oxygen-dependent FAD-linked oxidoreductase family.</text>
</comment>
<keyword evidence="3" id="KW-0285">Flavoprotein</keyword>
<gene>
    <name evidence="8" type="ORF">IM811_015095</name>
</gene>
<evidence type="ECO:0000313" key="9">
    <source>
        <dbReference type="Proteomes" id="UP000616885"/>
    </source>
</evidence>
<comment type="cofactor">
    <cofactor evidence="1">
        <name>FAD</name>
        <dbReference type="ChEBI" id="CHEBI:57692"/>
    </cofactor>
</comment>
<dbReference type="PANTHER" id="PTHR42973">
    <property type="entry name" value="BINDING OXIDOREDUCTASE, PUTATIVE (AFU_ORTHOLOGUE AFUA_1G17690)-RELATED"/>
    <property type="match status" value="1"/>
</dbReference>
<dbReference type="InterPro" id="IPR012951">
    <property type="entry name" value="BBE"/>
</dbReference>
<dbReference type="InterPro" id="IPR016166">
    <property type="entry name" value="FAD-bd_PCMH"/>
</dbReference>
<dbReference type="InterPro" id="IPR050416">
    <property type="entry name" value="FAD-linked_Oxidoreductase"/>
</dbReference>
<dbReference type="Gene3D" id="3.30.465.10">
    <property type="match status" value="2"/>
</dbReference>
<dbReference type="Pfam" id="PF01565">
    <property type="entry name" value="FAD_binding_4"/>
    <property type="match status" value="1"/>
</dbReference>
<dbReference type="PANTHER" id="PTHR42973:SF39">
    <property type="entry name" value="FAD-BINDING PCMH-TYPE DOMAIN-CONTAINING PROTEIN"/>
    <property type="match status" value="1"/>
</dbReference>
<evidence type="ECO:0000256" key="6">
    <source>
        <dbReference type="SAM" id="SignalP"/>
    </source>
</evidence>
<feature type="chain" id="PRO_5034428169" description="FAD-binding PCMH-type domain-containing protein" evidence="6">
    <location>
        <begin position="21"/>
        <end position="567"/>
    </location>
</feature>
<feature type="domain" description="FAD-binding PCMH-type" evidence="7">
    <location>
        <begin position="115"/>
        <end position="293"/>
    </location>
</feature>
<name>A0A8H7N868_BIOOC</name>
<dbReference type="InterPro" id="IPR036318">
    <property type="entry name" value="FAD-bd_PCMH-like_sf"/>
</dbReference>
<accession>A0A8H7N868</accession>
<proteinExistence type="inferred from homology"/>
<dbReference type="SUPFAM" id="SSF56176">
    <property type="entry name" value="FAD-binding/transporter-associated domain-like"/>
    <property type="match status" value="1"/>
</dbReference>
<evidence type="ECO:0000259" key="7">
    <source>
        <dbReference type="PROSITE" id="PS51387"/>
    </source>
</evidence>
<protein>
    <recommendedName>
        <fullName evidence="7">FAD-binding PCMH-type domain-containing protein</fullName>
    </recommendedName>
</protein>
<organism evidence="8 9">
    <name type="scientific">Bionectria ochroleuca</name>
    <name type="common">Gliocladium roseum</name>
    <dbReference type="NCBI Taxonomy" id="29856"/>
    <lineage>
        <taxon>Eukaryota</taxon>
        <taxon>Fungi</taxon>
        <taxon>Dikarya</taxon>
        <taxon>Ascomycota</taxon>
        <taxon>Pezizomycotina</taxon>
        <taxon>Sordariomycetes</taxon>
        <taxon>Hypocreomycetidae</taxon>
        <taxon>Hypocreales</taxon>
        <taxon>Bionectriaceae</taxon>
        <taxon>Clonostachys</taxon>
    </lineage>
</organism>
<keyword evidence="4" id="KW-0274">FAD</keyword>
<evidence type="ECO:0000256" key="3">
    <source>
        <dbReference type="ARBA" id="ARBA00022630"/>
    </source>
</evidence>